<dbReference type="PROSITE" id="PS50110">
    <property type="entry name" value="RESPONSE_REGULATORY"/>
    <property type="match status" value="1"/>
</dbReference>
<dbReference type="GO" id="GO:0000160">
    <property type="term" value="P:phosphorelay signal transduction system"/>
    <property type="evidence" value="ECO:0007669"/>
    <property type="project" value="InterPro"/>
</dbReference>
<dbReference type="EMBL" id="FNAI01000011">
    <property type="protein sequence ID" value="SDE95954.1"/>
    <property type="molecule type" value="Genomic_DNA"/>
</dbReference>
<reference evidence="4 5" key="1">
    <citation type="submission" date="2016-10" db="EMBL/GenBank/DDBJ databases">
        <authorList>
            <person name="de Groot N.N."/>
        </authorList>
    </citation>
    <scope>NUCLEOTIDE SEQUENCE [LARGE SCALE GENOMIC DNA]</scope>
    <source>
        <strain evidence="4 5">47C3B</strain>
    </source>
</reference>
<accession>A0A1G7H6S1</accession>
<dbReference type="RefSeq" id="WP_091152407.1">
    <property type="nucleotide sequence ID" value="NZ_FNAI01000011.1"/>
</dbReference>
<dbReference type="AlphaFoldDB" id="A0A1G7H6S1"/>
<evidence type="ECO:0000313" key="5">
    <source>
        <dbReference type="Proteomes" id="UP000199072"/>
    </source>
</evidence>
<dbReference type="InterPro" id="IPR011006">
    <property type="entry name" value="CheY-like_superfamily"/>
</dbReference>
<evidence type="ECO:0000259" key="3">
    <source>
        <dbReference type="PROSITE" id="PS50110"/>
    </source>
</evidence>
<name>A0A1G7H6S1_9SPHI</name>
<evidence type="ECO:0000256" key="1">
    <source>
        <dbReference type="ARBA" id="ARBA00022553"/>
    </source>
</evidence>
<organism evidence="4 5">
    <name type="scientific">Mucilaginibacter pineti</name>
    <dbReference type="NCBI Taxonomy" id="1391627"/>
    <lineage>
        <taxon>Bacteria</taxon>
        <taxon>Pseudomonadati</taxon>
        <taxon>Bacteroidota</taxon>
        <taxon>Sphingobacteriia</taxon>
        <taxon>Sphingobacteriales</taxon>
        <taxon>Sphingobacteriaceae</taxon>
        <taxon>Mucilaginibacter</taxon>
    </lineage>
</organism>
<dbReference type="SUPFAM" id="SSF52172">
    <property type="entry name" value="CheY-like"/>
    <property type="match status" value="1"/>
</dbReference>
<dbReference type="Gene3D" id="3.40.50.2300">
    <property type="match status" value="1"/>
</dbReference>
<feature type="modified residue" description="4-aspartylphosphate" evidence="2">
    <location>
        <position position="55"/>
    </location>
</feature>
<dbReference type="Proteomes" id="UP000199072">
    <property type="component" value="Unassembled WGS sequence"/>
</dbReference>
<evidence type="ECO:0000313" key="4">
    <source>
        <dbReference type="EMBL" id="SDE95954.1"/>
    </source>
</evidence>
<dbReference type="InterPro" id="IPR050595">
    <property type="entry name" value="Bact_response_regulator"/>
</dbReference>
<evidence type="ECO:0000256" key="2">
    <source>
        <dbReference type="PROSITE-ProRule" id="PRU00169"/>
    </source>
</evidence>
<feature type="domain" description="Response regulatory" evidence="3">
    <location>
        <begin position="6"/>
        <end position="120"/>
    </location>
</feature>
<dbReference type="PANTHER" id="PTHR44591:SF3">
    <property type="entry name" value="RESPONSE REGULATORY DOMAIN-CONTAINING PROTEIN"/>
    <property type="match status" value="1"/>
</dbReference>
<dbReference type="STRING" id="1391627.SAMN05216464_11178"/>
<dbReference type="SMART" id="SM00448">
    <property type="entry name" value="REC"/>
    <property type="match status" value="1"/>
</dbReference>
<keyword evidence="1 2" id="KW-0597">Phosphoprotein</keyword>
<proteinExistence type="predicted"/>
<sequence>MESLKKVMIIDNDGDVLDVMEEALTYEGFQVNVTKSTDDIFADLDGYKPDILLIDYLLDGINGGELCHQVKSNPSTSALPVVIISAYPKVILSLGTYNCDRFIAKPFDLDELVDQINSLLISFSKNSSNGLQERY</sequence>
<gene>
    <name evidence="4" type="ORF">SAMN05216464_11178</name>
</gene>
<dbReference type="OrthoDB" id="795853at2"/>
<dbReference type="InterPro" id="IPR001789">
    <property type="entry name" value="Sig_transdc_resp-reg_receiver"/>
</dbReference>
<dbReference type="PANTHER" id="PTHR44591">
    <property type="entry name" value="STRESS RESPONSE REGULATOR PROTEIN 1"/>
    <property type="match status" value="1"/>
</dbReference>
<keyword evidence="5" id="KW-1185">Reference proteome</keyword>
<protein>
    <submittedName>
        <fullName evidence="4">Two-component system, OmpR family, alkaline phosphatase synthesis response regulator PhoP</fullName>
    </submittedName>
</protein>
<dbReference type="Pfam" id="PF00072">
    <property type="entry name" value="Response_reg"/>
    <property type="match status" value="1"/>
</dbReference>